<keyword evidence="5" id="KW-1185">Reference proteome</keyword>
<dbReference type="OrthoDB" id="10269935at2759"/>
<dbReference type="Proteomes" id="UP000053029">
    <property type="component" value="Unassembled WGS sequence"/>
</dbReference>
<dbReference type="GO" id="GO:0009089">
    <property type="term" value="P:lysine biosynthetic process via diaminopimelate"/>
    <property type="evidence" value="ECO:0007669"/>
    <property type="project" value="InterPro"/>
</dbReference>
<keyword evidence="2" id="KW-0560">Oxidoreductase</keyword>
<dbReference type="Pfam" id="PF01113">
    <property type="entry name" value="DapB_N"/>
    <property type="match status" value="1"/>
</dbReference>
<dbReference type="InterPro" id="IPR036291">
    <property type="entry name" value="NAD(P)-bd_dom_sf"/>
</dbReference>
<dbReference type="GeneID" id="25307309"/>
<keyword evidence="1" id="KW-0521">NADP</keyword>
<reference evidence="4 5" key="1">
    <citation type="submission" date="2015-01" db="EMBL/GenBank/DDBJ databases">
        <title>The Genome Sequence of Fonsecaea pedrosoi CBS 271.37.</title>
        <authorList>
            <consortium name="The Broad Institute Genomics Platform"/>
            <person name="Cuomo C."/>
            <person name="de Hoog S."/>
            <person name="Gorbushina A."/>
            <person name="Stielow B."/>
            <person name="Teixiera M."/>
            <person name="Abouelleil A."/>
            <person name="Chapman S.B."/>
            <person name="Priest M."/>
            <person name="Young S.K."/>
            <person name="Wortman J."/>
            <person name="Nusbaum C."/>
            <person name="Birren B."/>
        </authorList>
    </citation>
    <scope>NUCLEOTIDE SEQUENCE [LARGE SCALE GENOMIC DNA]</scope>
    <source>
        <strain evidence="4 5">CBS 271.37</strain>
    </source>
</reference>
<name>A0A0D2DK55_9EURO</name>
<evidence type="ECO:0000313" key="5">
    <source>
        <dbReference type="Proteomes" id="UP000053029"/>
    </source>
</evidence>
<protein>
    <recommendedName>
        <fullName evidence="3">Dihydrodipicolinate reductase N-terminal domain-containing protein</fullName>
    </recommendedName>
</protein>
<dbReference type="HOGENOM" id="CLU_050509_0_0_1"/>
<feature type="domain" description="Dihydrodipicolinate reductase N-terminal" evidence="3">
    <location>
        <begin position="9"/>
        <end position="104"/>
    </location>
</feature>
<sequence>MPNRSDPYKIAIFGPGDVGCVVIREAARLPEFQIVGALVFQEKKDGVDIGTLAGIAELGVKATRDLDKFLAIPCDAVVHTALDAPFINTLEDFKKLLEAGKNVVTCHPYSYLPARSSEFAETIKAAALKGQATFYGGGLNPDFITQRLAILLTGLSNDVQRIKIEEYFDCEDQTNTGNLQVIGLGSDPQKVQDENGSAIWYQKHFWFQMIEHIAYELGVKIDRIEATSKCAPAPEDIVRPAMTIKKGQTGIVSYESIGYVNDKPFISILIGWYQSPIMKPAHVKSETEWILTIEGRPSSRTVLDLKASFESDAKHVEGEPMPPGYHAFGVTLLQSVPMVVEAKPGFKAPDVPPVHWKKDQRVNVASCYTEE</sequence>
<evidence type="ECO:0000256" key="2">
    <source>
        <dbReference type="ARBA" id="ARBA00023002"/>
    </source>
</evidence>
<dbReference type="CDD" id="cd24146">
    <property type="entry name" value="nat-AmDH_N_like"/>
    <property type="match status" value="1"/>
</dbReference>
<dbReference type="SUPFAM" id="SSF51735">
    <property type="entry name" value="NAD(P)-binding Rossmann-fold domains"/>
    <property type="match status" value="1"/>
</dbReference>
<dbReference type="InterPro" id="IPR000846">
    <property type="entry name" value="DapB_N"/>
</dbReference>
<evidence type="ECO:0000259" key="3">
    <source>
        <dbReference type="Pfam" id="PF01113"/>
    </source>
</evidence>
<gene>
    <name evidence="4" type="ORF">Z517_07819</name>
</gene>
<dbReference type="Gene3D" id="3.40.50.720">
    <property type="entry name" value="NAD(P)-binding Rossmann-like Domain"/>
    <property type="match status" value="1"/>
</dbReference>
<dbReference type="EMBL" id="KN846973">
    <property type="protein sequence ID" value="KIW77986.1"/>
    <property type="molecule type" value="Genomic_DNA"/>
</dbReference>
<dbReference type="GO" id="GO:0008839">
    <property type="term" value="F:4-hydroxy-tetrahydrodipicolinate reductase"/>
    <property type="evidence" value="ECO:0007669"/>
    <property type="project" value="InterPro"/>
</dbReference>
<evidence type="ECO:0000313" key="4">
    <source>
        <dbReference type="EMBL" id="KIW77986.1"/>
    </source>
</evidence>
<dbReference type="VEuPathDB" id="FungiDB:Z517_07819"/>
<evidence type="ECO:0000256" key="1">
    <source>
        <dbReference type="ARBA" id="ARBA00022857"/>
    </source>
</evidence>
<accession>A0A0D2DK55</accession>
<dbReference type="RefSeq" id="XP_013281794.1">
    <property type="nucleotide sequence ID" value="XM_013426340.1"/>
</dbReference>
<organism evidence="4 5">
    <name type="scientific">Fonsecaea pedrosoi CBS 271.37</name>
    <dbReference type="NCBI Taxonomy" id="1442368"/>
    <lineage>
        <taxon>Eukaryota</taxon>
        <taxon>Fungi</taxon>
        <taxon>Dikarya</taxon>
        <taxon>Ascomycota</taxon>
        <taxon>Pezizomycotina</taxon>
        <taxon>Eurotiomycetes</taxon>
        <taxon>Chaetothyriomycetidae</taxon>
        <taxon>Chaetothyriales</taxon>
        <taxon>Herpotrichiellaceae</taxon>
        <taxon>Fonsecaea</taxon>
    </lineage>
</organism>
<proteinExistence type="predicted"/>
<dbReference type="AlphaFoldDB" id="A0A0D2DK55"/>